<proteinExistence type="inferred from homology"/>
<sequence length="509" mass="57363">MAALQLFSLFLLFVIIFFHPTRASSICPASNCPRGPPVRFPFWLRNLQSPRCRYNNPGFDLSCSNQTPFMTTLTLPASSDNFIVQSIDYDFQTLYINDPNHCLPKRFLNNTFNLHGTPFHFDRVQNLTFLNCSSLARASHATSIPFIATIISCLSTENHMVFAVRSGVYENWLQSTSSSSASPSPSPSPLPSVVLCPVISSVVVPTTAADEMLELFGDVWRGVGLTWSTPDCPDCEARGGDCGFNRDVDRIVCSNIPEAKSEGLPRSAKYGIIIGVGIPGLLCIIGLASYIFGRIKAHAHRHQPSMDLSTLASRQPTFFTIGLDGPTIQSYPKTLLGESKRLPKPNDNMCSICLSEYEAKEVLRTIPECNHYFHASCIDEWLKMNATCPVCRNSPEGSSVATHSFSIGYHMANLEIFTCLFFLFSSSLKHYELPPVVDQIYRRQLSRRRRQKFASTWDFIIESINYWHQIISINDTTNCFPKWFLDHDISLRYSPFFYLHGLENYTFLN</sequence>
<keyword evidence="12 18" id="KW-0472">Membrane</keyword>
<keyword evidence="7 19" id="KW-0732">Signal</keyword>
<keyword evidence="11 18" id="KW-1133">Transmembrane helix</keyword>
<comment type="catalytic activity">
    <reaction evidence="15">
        <text>L-threonyl-[protein] + ATP = O-phospho-L-threonyl-[protein] + ADP + H(+)</text>
        <dbReference type="Rhea" id="RHEA:46608"/>
        <dbReference type="Rhea" id="RHEA-COMP:11060"/>
        <dbReference type="Rhea" id="RHEA-COMP:11605"/>
        <dbReference type="ChEBI" id="CHEBI:15378"/>
        <dbReference type="ChEBI" id="CHEBI:30013"/>
        <dbReference type="ChEBI" id="CHEBI:30616"/>
        <dbReference type="ChEBI" id="CHEBI:61977"/>
        <dbReference type="ChEBI" id="CHEBI:456216"/>
        <dbReference type="EC" id="2.7.11.1"/>
    </reaction>
</comment>
<keyword evidence="8 17" id="KW-0863">Zinc-finger</keyword>
<evidence type="ECO:0000256" key="17">
    <source>
        <dbReference type="PROSITE-ProRule" id="PRU00175"/>
    </source>
</evidence>
<feature type="chain" id="PRO_5019786416" description="RING-type domain-containing protein" evidence="19">
    <location>
        <begin position="24"/>
        <end position="509"/>
    </location>
</feature>
<keyword evidence="22" id="KW-1185">Reference proteome</keyword>
<evidence type="ECO:0000256" key="15">
    <source>
        <dbReference type="ARBA" id="ARBA00047899"/>
    </source>
</evidence>
<comment type="catalytic activity">
    <reaction evidence="1">
        <text>S-ubiquitinyl-[E2 ubiquitin-conjugating enzyme]-L-cysteine + [acceptor protein]-L-lysine = [E2 ubiquitin-conjugating enzyme]-L-cysteine + N(6)-ubiquitinyl-[acceptor protein]-L-lysine.</text>
        <dbReference type="EC" id="2.3.2.27"/>
    </reaction>
</comment>
<reference evidence="21 22" key="1">
    <citation type="submission" date="2018-10" db="EMBL/GenBank/DDBJ databases">
        <title>A high-quality apple genome assembly.</title>
        <authorList>
            <person name="Hu J."/>
        </authorList>
    </citation>
    <scope>NUCLEOTIDE SEQUENCE [LARGE SCALE GENOMIC DNA]</scope>
    <source>
        <strain evidence="22">cv. HFTH1</strain>
        <tissue evidence="21">Young leaf</tissue>
    </source>
</reference>
<evidence type="ECO:0000313" key="21">
    <source>
        <dbReference type="EMBL" id="RXH78104.1"/>
    </source>
</evidence>
<dbReference type="PANTHER" id="PTHR46279:SF31">
    <property type="entry name" value="RING-H2 FINGER PROTEIN ATL20-LIKE ISOFORM X1"/>
    <property type="match status" value="1"/>
</dbReference>
<feature type="domain" description="RING-type" evidence="20">
    <location>
        <begin position="350"/>
        <end position="392"/>
    </location>
</feature>
<evidence type="ECO:0000256" key="10">
    <source>
        <dbReference type="ARBA" id="ARBA00022833"/>
    </source>
</evidence>
<dbReference type="InterPro" id="IPR025287">
    <property type="entry name" value="WAK_GUB"/>
</dbReference>
<comment type="subcellular location">
    <subcellularLocation>
        <location evidence="2">Membrane</location>
        <topology evidence="2">Single-pass membrane protein</topology>
    </subcellularLocation>
</comment>
<comment type="caution">
    <text evidence="21">The sequence shown here is derived from an EMBL/GenBank/DDBJ whole genome shotgun (WGS) entry which is preliminary data.</text>
</comment>
<dbReference type="InterPro" id="IPR032872">
    <property type="entry name" value="WAK_assoc_C"/>
</dbReference>
<comment type="pathway">
    <text evidence="3">Protein modification; protein ubiquitination.</text>
</comment>
<dbReference type="InterPro" id="IPR013083">
    <property type="entry name" value="Znf_RING/FYVE/PHD"/>
</dbReference>
<evidence type="ECO:0000259" key="20">
    <source>
        <dbReference type="PROSITE" id="PS50089"/>
    </source>
</evidence>
<dbReference type="Gene3D" id="3.30.40.10">
    <property type="entry name" value="Zinc/RING finger domain, C3HC4 (zinc finger)"/>
    <property type="match status" value="1"/>
</dbReference>
<organism evidence="21 22">
    <name type="scientific">Malus domestica</name>
    <name type="common">Apple</name>
    <name type="synonym">Pyrus malus</name>
    <dbReference type="NCBI Taxonomy" id="3750"/>
    <lineage>
        <taxon>Eukaryota</taxon>
        <taxon>Viridiplantae</taxon>
        <taxon>Streptophyta</taxon>
        <taxon>Embryophyta</taxon>
        <taxon>Tracheophyta</taxon>
        <taxon>Spermatophyta</taxon>
        <taxon>Magnoliopsida</taxon>
        <taxon>eudicotyledons</taxon>
        <taxon>Gunneridae</taxon>
        <taxon>Pentapetalae</taxon>
        <taxon>rosids</taxon>
        <taxon>fabids</taxon>
        <taxon>Rosales</taxon>
        <taxon>Rosaceae</taxon>
        <taxon>Amygdaloideae</taxon>
        <taxon>Maleae</taxon>
        <taxon>Malus</taxon>
    </lineage>
</organism>
<dbReference type="Pfam" id="PF13639">
    <property type="entry name" value="zf-RING_2"/>
    <property type="match status" value="1"/>
</dbReference>
<dbReference type="SUPFAM" id="SSF57850">
    <property type="entry name" value="RING/U-box"/>
    <property type="match status" value="1"/>
</dbReference>
<dbReference type="EMBL" id="RDQH01000340">
    <property type="protein sequence ID" value="RXH78104.1"/>
    <property type="molecule type" value="Genomic_DNA"/>
</dbReference>
<keyword evidence="13" id="KW-0325">Glycoprotein</keyword>
<dbReference type="GO" id="GO:0030247">
    <property type="term" value="F:polysaccharide binding"/>
    <property type="evidence" value="ECO:0007669"/>
    <property type="project" value="InterPro"/>
</dbReference>
<evidence type="ECO:0000256" key="9">
    <source>
        <dbReference type="ARBA" id="ARBA00022786"/>
    </source>
</evidence>
<keyword evidence="10" id="KW-0862">Zinc</keyword>
<feature type="transmembrane region" description="Helical" evidence="18">
    <location>
        <begin position="270"/>
        <end position="292"/>
    </location>
</feature>
<evidence type="ECO:0000256" key="14">
    <source>
        <dbReference type="ARBA" id="ARBA00024209"/>
    </source>
</evidence>
<evidence type="ECO:0000256" key="11">
    <source>
        <dbReference type="ARBA" id="ARBA00022989"/>
    </source>
</evidence>
<dbReference type="Pfam" id="PF13947">
    <property type="entry name" value="GUB_WAK_bind"/>
    <property type="match status" value="1"/>
</dbReference>
<evidence type="ECO:0000256" key="8">
    <source>
        <dbReference type="ARBA" id="ARBA00022771"/>
    </source>
</evidence>
<evidence type="ECO:0000256" key="13">
    <source>
        <dbReference type="ARBA" id="ARBA00023180"/>
    </source>
</evidence>
<dbReference type="GO" id="GO:0061630">
    <property type="term" value="F:ubiquitin protein ligase activity"/>
    <property type="evidence" value="ECO:0007669"/>
    <property type="project" value="UniProtKB-EC"/>
</dbReference>
<dbReference type="Pfam" id="PF14380">
    <property type="entry name" value="WAK_assoc"/>
    <property type="match status" value="1"/>
</dbReference>
<evidence type="ECO:0000256" key="19">
    <source>
        <dbReference type="SAM" id="SignalP"/>
    </source>
</evidence>
<name>A0A498I7F4_MALDO</name>
<evidence type="ECO:0000256" key="6">
    <source>
        <dbReference type="ARBA" id="ARBA00022723"/>
    </source>
</evidence>
<evidence type="ECO:0000256" key="12">
    <source>
        <dbReference type="ARBA" id="ARBA00023136"/>
    </source>
</evidence>
<evidence type="ECO:0000256" key="5">
    <source>
        <dbReference type="ARBA" id="ARBA00022692"/>
    </source>
</evidence>
<feature type="signal peptide" evidence="19">
    <location>
        <begin position="1"/>
        <end position="23"/>
    </location>
</feature>
<gene>
    <name evidence="21" type="ORF">DVH24_040075</name>
</gene>
<protein>
    <recommendedName>
        <fullName evidence="20">RING-type domain-containing protein</fullName>
    </recommendedName>
</protein>
<dbReference type="AlphaFoldDB" id="A0A498I7F4"/>
<comment type="catalytic activity">
    <reaction evidence="16">
        <text>L-seryl-[protein] + ATP = O-phospho-L-seryl-[protein] + ADP + H(+)</text>
        <dbReference type="Rhea" id="RHEA:17989"/>
        <dbReference type="Rhea" id="RHEA-COMP:9863"/>
        <dbReference type="Rhea" id="RHEA-COMP:11604"/>
        <dbReference type="ChEBI" id="CHEBI:15378"/>
        <dbReference type="ChEBI" id="CHEBI:29999"/>
        <dbReference type="ChEBI" id="CHEBI:30616"/>
        <dbReference type="ChEBI" id="CHEBI:83421"/>
        <dbReference type="ChEBI" id="CHEBI:456216"/>
        <dbReference type="EC" id="2.7.11.1"/>
    </reaction>
</comment>
<dbReference type="PANTHER" id="PTHR46279">
    <property type="entry name" value="RING/U-BOX SUPERFAMILY PROTEIN"/>
    <property type="match status" value="1"/>
</dbReference>
<keyword evidence="6" id="KW-0479">Metal-binding</keyword>
<evidence type="ECO:0000256" key="18">
    <source>
        <dbReference type="SAM" id="Phobius"/>
    </source>
</evidence>
<dbReference type="InterPro" id="IPR046948">
    <property type="entry name" value="ATL20-22-like"/>
</dbReference>
<comment type="similarity">
    <text evidence="14">Belongs to the RING-type zinc finger family. ATL subfamily.</text>
</comment>
<evidence type="ECO:0000256" key="2">
    <source>
        <dbReference type="ARBA" id="ARBA00004167"/>
    </source>
</evidence>
<dbReference type="InterPro" id="IPR001841">
    <property type="entry name" value="Znf_RING"/>
</dbReference>
<evidence type="ECO:0000256" key="7">
    <source>
        <dbReference type="ARBA" id="ARBA00022729"/>
    </source>
</evidence>
<dbReference type="GO" id="GO:0004674">
    <property type="term" value="F:protein serine/threonine kinase activity"/>
    <property type="evidence" value="ECO:0007669"/>
    <property type="project" value="UniProtKB-EC"/>
</dbReference>
<keyword evidence="4" id="KW-0808">Transferase</keyword>
<keyword evidence="5 18" id="KW-0812">Transmembrane</keyword>
<dbReference type="GO" id="GO:0016020">
    <property type="term" value="C:membrane"/>
    <property type="evidence" value="ECO:0007669"/>
    <property type="project" value="UniProtKB-SubCell"/>
</dbReference>
<dbReference type="SMART" id="SM00184">
    <property type="entry name" value="RING"/>
    <property type="match status" value="1"/>
</dbReference>
<evidence type="ECO:0000256" key="3">
    <source>
        <dbReference type="ARBA" id="ARBA00004906"/>
    </source>
</evidence>
<keyword evidence="9" id="KW-0833">Ubl conjugation pathway</keyword>
<evidence type="ECO:0000256" key="4">
    <source>
        <dbReference type="ARBA" id="ARBA00022679"/>
    </source>
</evidence>
<dbReference type="Proteomes" id="UP000290289">
    <property type="component" value="Chromosome 14"/>
</dbReference>
<evidence type="ECO:0000313" key="22">
    <source>
        <dbReference type="Proteomes" id="UP000290289"/>
    </source>
</evidence>
<evidence type="ECO:0000256" key="1">
    <source>
        <dbReference type="ARBA" id="ARBA00000900"/>
    </source>
</evidence>
<accession>A0A498I7F4</accession>
<evidence type="ECO:0000256" key="16">
    <source>
        <dbReference type="ARBA" id="ARBA00048679"/>
    </source>
</evidence>
<dbReference type="PROSITE" id="PS50089">
    <property type="entry name" value="ZF_RING_2"/>
    <property type="match status" value="1"/>
</dbReference>
<dbReference type="CDD" id="cd16461">
    <property type="entry name" value="RING-H2_EL5-like"/>
    <property type="match status" value="1"/>
</dbReference>
<dbReference type="GO" id="GO:0008270">
    <property type="term" value="F:zinc ion binding"/>
    <property type="evidence" value="ECO:0007669"/>
    <property type="project" value="UniProtKB-KW"/>
</dbReference>